<dbReference type="InterPro" id="IPR019593">
    <property type="entry name" value="Spore_coat_protein_Z/Y"/>
</dbReference>
<name>A0A511Z5H6_9BACL</name>
<proteinExistence type="predicted"/>
<organism evidence="1 2">
    <name type="scientific">Sporosarcina luteola</name>
    <dbReference type="NCBI Taxonomy" id="582850"/>
    <lineage>
        <taxon>Bacteria</taxon>
        <taxon>Bacillati</taxon>
        <taxon>Bacillota</taxon>
        <taxon>Bacilli</taxon>
        <taxon>Bacillales</taxon>
        <taxon>Caryophanaceae</taxon>
        <taxon>Sporosarcina</taxon>
    </lineage>
</organism>
<dbReference type="RefSeq" id="WP_147055965.1">
    <property type="nucleotide sequence ID" value="NZ_BJYL01000012.1"/>
</dbReference>
<comment type="caution">
    <text evidence="1">The sequence shown here is derived from an EMBL/GenBank/DDBJ whole genome shotgun (WGS) entry which is preliminary data.</text>
</comment>
<protein>
    <recommendedName>
        <fullName evidence="3">Spore coat protein</fullName>
    </recommendedName>
</protein>
<keyword evidence="2" id="KW-1185">Reference proteome</keyword>
<dbReference type="EMBL" id="BJYL01000012">
    <property type="protein sequence ID" value="GEN82696.1"/>
    <property type="molecule type" value="Genomic_DNA"/>
</dbReference>
<dbReference type="OrthoDB" id="1655185at2"/>
<evidence type="ECO:0000313" key="2">
    <source>
        <dbReference type="Proteomes" id="UP000321901"/>
    </source>
</evidence>
<evidence type="ECO:0000313" key="1">
    <source>
        <dbReference type="EMBL" id="GEN82696.1"/>
    </source>
</evidence>
<dbReference type="AlphaFoldDB" id="A0A511Z5H6"/>
<evidence type="ECO:0008006" key="3">
    <source>
        <dbReference type="Google" id="ProtNLM"/>
    </source>
</evidence>
<gene>
    <name evidence="1" type="ORF">SLU01_10080</name>
</gene>
<dbReference type="Proteomes" id="UP000321901">
    <property type="component" value="Unassembled WGS sequence"/>
</dbReference>
<dbReference type="Pfam" id="PF10612">
    <property type="entry name" value="Spore-coat_CotZ"/>
    <property type="match status" value="1"/>
</dbReference>
<reference evidence="1 2" key="1">
    <citation type="submission" date="2019-07" db="EMBL/GenBank/DDBJ databases">
        <title>Whole genome shotgun sequence of Sporosarcina luteola NBRC 105378.</title>
        <authorList>
            <person name="Hosoyama A."/>
            <person name="Uohara A."/>
            <person name="Ohji S."/>
            <person name="Ichikawa N."/>
        </authorList>
    </citation>
    <scope>NUCLEOTIDE SEQUENCE [LARGE SCALE GENOMIC DNA]</scope>
    <source>
        <strain evidence="1 2">NBRC 105378</strain>
    </source>
</reference>
<accession>A0A511Z5H6</accession>
<sequence>MKNCCICEEMKVLWKEQKMLAEFCKGFRFVHLPKMKDTIPFMLQSSDEHVPFTAIIDGGTTSYFRLEKLDDNCRAQLTLLKPIDFKGRLAVTPEDLYALKKTSLCIHVEICSFCAITPLSIDLIDRPLPIIESKM</sequence>